<name>A0A9P6YM82_RHIOR</name>
<dbReference type="PANTHER" id="PTHR46564:SF1">
    <property type="entry name" value="TRANSPOSASE"/>
    <property type="match status" value="1"/>
</dbReference>
<dbReference type="EMBL" id="JAANIT010000109">
    <property type="protein sequence ID" value="KAG1552060.1"/>
    <property type="molecule type" value="Genomic_DNA"/>
</dbReference>
<dbReference type="PANTHER" id="PTHR46564">
    <property type="entry name" value="TRANSPOSASE"/>
    <property type="match status" value="1"/>
</dbReference>
<dbReference type="InterPro" id="IPR036397">
    <property type="entry name" value="RNaseH_sf"/>
</dbReference>
<evidence type="ECO:0000313" key="2">
    <source>
        <dbReference type="EMBL" id="KAG1552060.1"/>
    </source>
</evidence>
<comment type="caution">
    <text evidence="2">The sequence shown here is derived from an EMBL/GenBank/DDBJ whole genome shotgun (WGS) entry which is preliminary data.</text>
</comment>
<reference evidence="2" key="1">
    <citation type="journal article" date="2020" name="Microb. Genom.">
        <title>Genetic diversity of clinical and environmental Mucorales isolates obtained from an investigation of mucormycosis cases among solid organ transplant recipients.</title>
        <authorList>
            <person name="Nguyen M.H."/>
            <person name="Kaul D."/>
            <person name="Muto C."/>
            <person name="Cheng S.J."/>
            <person name="Richter R.A."/>
            <person name="Bruno V.M."/>
            <person name="Liu G."/>
            <person name="Beyhan S."/>
            <person name="Sundermann A.J."/>
            <person name="Mounaud S."/>
            <person name="Pasculle A.W."/>
            <person name="Nierman W.C."/>
            <person name="Driscoll E."/>
            <person name="Cumbie R."/>
            <person name="Clancy C.J."/>
            <person name="Dupont C.L."/>
        </authorList>
    </citation>
    <scope>NUCLEOTIDE SEQUENCE</scope>
    <source>
        <strain evidence="2">GL16</strain>
    </source>
</reference>
<proteinExistence type="predicted"/>
<sequence>MSFRFYYKDGQEKIVDELGNDAMDWEDNVTQFHLTTLTRIRQYCEIQESEQEPDLELNANVEEIANTVKLQRKVYNKYSNEQKLLFAYMNRIKLFNAAKSSRLVGGIAERTAQKWAKRLKEDLSIKKSTVHNFLKTECNLSFKKVTLQPVARDNSTKIGNRLAWVKQWTATDMNYLENRVFVDESAFNINMRPSSGWAEKGKPAIVTSPSTKAVSHTILGAISSKFILSMELRNPKRNGPSASRSIFTIAEAKRHLVAKSLCLEVLLRAITLYFLRKLFVDNEPIHTAKEIDELTTRRGYKPIYLPSYSPGLNLIEQFWAIIKNKVKRSKFEDKENLAK</sequence>
<evidence type="ECO:0000313" key="3">
    <source>
        <dbReference type="Proteomes" id="UP000717996"/>
    </source>
</evidence>
<dbReference type="OrthoDB" id="2207325at2759"/>
<organism evidence="2 3">
    <name type="scientific">Rhizopus oryzae</name>
    <name type="common">Mucormycosis agent</name>
    <name type="synonym">Rhizopus arrhizus var. delemar</name>
    <dbReference type="NCBI Taxonomy" id="64495"/>
    <lineage>
        <taxon>Eukaryota</taxon>
        <taxon>Fungi</taxon>
        <taxon>Fungi incertae sedis</taxon>
        <taxon>Mucoromycota</taxon>
        <taxon>Mucoromycotina</taxon>
        <taxon>Mucoromycetes</taxon>
        <taxon>Mucorales</taxon>
        <taxon>Mucorineae</taxon>
        <taxon>Rhizopodaceae</taxon>
        <taxon>Rhizopus</taxon>
    </lineage>
</organism>
<gene>
    <name evidence="2" type="ORF">G6F51_001459</name>
</gene>
<dbReference type="Gene3D" id="3.30.420.10">
    <property type="entry name" value="Ribonuclease H-like superfamily/Ribonuclease H"/>
    <property type="match status" value="1"/>
</dbReference>
<accession>A0A9P6YM82</accession>
<evidence type="ECO:0000259" key="1">
    <source>
        <dbReference type="Pfam" id="PF13358"/>
    </source>
</evidence>
<dbReference type="Proteomes" id="UP000717996">
    <property type="component" value="Unassembled WGS sequence"/>
</dbReference>
<protein>
    <recommendedName>
        <fullName evidence="1">Tc1-like transposase DDE domain-containing protein</fullName>
    </recommendedName>
</protein>
<dbReference type="InterPro" id="IPR038717">
    <property type="entry name" value="Tc1-like_DDE_dom"/>
</dbReference>
<dbReference type="AlphaFoldDB" id="A0A9P6YM82"/>
<dbReference type="GO" id="GO:0003676">
    <property type="term" value="F:nucleic acid binding"/>
    <property type="evidence" value="ECO:0007669"/>
    <property type="project" value="InterPro"/>
</dbReference>
<dbReference type="Pfam" id="PF13358">
    <property type="entry name" value="DDE_3"/>
    <property type="match status" value="1"/>
</dbReference>
<feature type="domain" description="Tc1-like transposase DDE" evidence="1">
    <location>
        <begin position="180"/>
        <end position="337"/>
    </location>
</feature>